<dbReference type="SUPFAM" id="SSF46785">
    <property type="entry name" value="Winged helix' DNA-binding domain"/>
    <property type="match status" value="1"/>
</dbReference>
<dbReference type="AlphaFoldDB" id="A0AAU8DRT8"/>
<feature type="region of interest" description="Disordered" evidence="4">
    <location>
        <begin position="1"/>
        <end position="23"/>
    </location>
</feature>
<evidence type="ECO:0000256" key="2">
    <source>
        <dbReference type="ARBA" id="ARBA00023125"/>
    </source>
</evidence>
<dbReference type="EMBL" id="CP159218">
    <property type="protein sequence ID" value="XCG64538.1"/>
    <property type="molecule type" value="Genomic_DNA"/>
</dbReference>
<feature type="domain" description="GntR C-terminal" evidence="5">
    <location>
        <begin position="114"/>
        <end position="235"/>
    </location>
</feature>
<dbReference type="InterPro" id="IPR000524">
    <property type="entry name" value="Tscrpt_reg_HTH_GntR"/>
</dbReference>
<gene>
    <name evidence="6" type="ORF">ABLG96_04140</name>
</gene>
<dbReference type="GO" id="GO:0003700">
    <property type="term" value="F:DNA-binding transcription factor activity"/>
    <property type="evidence" value="ECO:0007669"/>
    <property type="project" value="InterPro"/>
</dbReference>
<dbReference type="InterPro" id="IPR011711">
    <property type="entry name" value="GntR_C"/>
</dbReference>
<dbReference type="InterPro" id="IPR036390">
    <property type="entry name" value="WH_DNA-bd_sf"/>
</dbReference>
<dbReference type="Gene3D" id="1.10.10.10">
    <property type="entry name" value="Winged helix-like DNA-binding domain superfamily/Winged helix DNA-binding domain"/>
    <property type="match status" value="1"/>
</dbReference>
<dbReference type="PANTHER" id="PTHR43537">
    <property type="entry name" value="TRANSCRIPTIONAL REGULATOR, GNTR FAMILY"/>
    <property type="match status" value="1"/>
</dbReference>
<dbReference type="PRINTS" id="PR00035">
    <property type="entry name" value="HTHGNTR"/>
</dbReference>
<dbReference type="SUPFAM" id="SSF48008">
    <property type="entry name" value="GntR ligand-binding domain-like"/>
    <property type="match status" value="1"/>
</dbReference>
<dbReference type="InterPro" id="IPR036388">
    <property type="entry name" value="WH-like_DNA-bd_sf"/>
</dbReference>
<keyword evidence="3" id="KW-0804">Transcription</keyword>
<dbReference type="InterPro" id="IPR008920">
    <property type="entry name" value="TF_FadR/GntR_C"/>
</dbReference>
<dbReference type="PANTHER" id="PTHR43537:SF5">
    <property type="entry name" value="UXU OPERON TRANSCRIPTIONAL REGULATOR"/>
    <property type="match status" value="1"/>
</dbReference>
<evidence type="ECO:0000313" key="6">
    <source>
        <dbReference type="EMBL" id="XCG64538.1"/>
    </source>
</evidence>
<dbReference type="RefSeq" id="WP_353650151.1">
    <property type="nucleotide sequence ID" value="NZ_CP159218.1"/>
</dbReference>
<proteinExistence type="predicted"/>
<evidence type="ECO:0000259" key="5">
    <source>
        <dbReference type="SMART" id="SM00895"/>
    </source>
</evidence>
<dbReference type="Gene3D" id="1.20.120.530">
    <property type="entry name" value="GntR ligand-binding domain-like"/>
    <property type="match status" value="1"/>
</dbReference>
<evidence type="ECO:0000256" key="1">
    <source>
        <dbReference type="ARBA" id="ARBA00023015"/>
    </source>
</evidence>
<dbReference type="Pfam" id="PF00392">
    <property type="entry name" value="GntR"/>
    <property type="match status" value="1"/>
</dbReference>
<keyword evidence="1" id="KW-0805">Transcription regulation</keyword>
<name>A0AAU8DRT8_9ACTN</name>
<sequence length="255" mass="27935">MKEMVASLSDKTDDSLVSDKASTENPVPAHLRILRTLRDQRIGLGGIIPSESELSAALAVGRPQIREGLRVLEAFGAIDARQGARRVWRGFDGTTFGEQIGGVLGAGGSSALADFLELRQTLETTLLPQAVDKMTPLDLARLRDLAGRMISEAEAGRPFTREDEEFHRLMFAALGNTMLLGLMTAYWRVFHAYTAGRPADEDRLAVARKHLAIADAITDGDIRLAAHELDAHFYGVRRRVVSLRDHPEQEARPAG</sequence>
<accession>A0AAU8DRT8</accession>
<dbReference type="SMART" id="SM00895">
    <property type="entry name" value="FCD"/>
    <property type="match status" value="1"/>
</dbReference>
<reference evidence="6" key="1">
    <citation type="submission" date="2024-05" db="EMBL/GenBank/DDBJ databases">
        <authorList>
            <person name="Cai S.Y."/>
            <person name="Jin L.M."/>
            <person name="Li H.R."/>
        </authorList>
    </citation>
    <scope>NUCLEOTIDE SEQUENCE</scope>
    <source>
        <strain evidence="6">A5-74</strain>
    </source>
</reference>
<protein>
    <submittedName>
        <fullName evidence="6">FCD domain-containing protein</fullName>
    </submittedName>
</protein>
<evidence type="ECO:0000256" key="3">
    <source>
        <dbReference type="ARBA" id="ARBA00023163"/>
    </source>
</evidence>
<dbReference type="GO" id="GO:0003677">
    <property type="term" value="F:DNA binding"/>
    <property type="evidence" value="ECO:0007669"/>
    <property type="project" value="UniProtKB-KW"/>
</dbReference>
<organism evidence="6">
    <name type="scientific">Nakamurella sp. A5-74</name>
    <dbReference type="NCBI Taxonomy" id="3158264"/>
    <lineage>
        <taxon>Bacteria</taxon>
        <taxon>Bacillati</taxon>
        <taxon>Actinomycetota</taxon>
        <taxon>Actinomycetes</taxon>
        <taxon>Nakamurellales</taxon>
        <taxon>Nakamurellaceae</taxon>
        <taxon>Nakamurella</taxon>
    </lineage>
</organism>
<evidence type="ECO:0000256" key="4">
    <source>
        <dbReference type="SAM" id="MobiDB-lite"/>
    </source>
</evidence>
<keyword evidence="2" id="KW-0238">DNA-binding</keyword>
<dbReference type="Pfam" id="PF07729">
    <property type="entry name" value="FCD"/>
    <property type="match status" value="1"/>
</dbReference>